<dbReference type="GO" id="GO:0016020">
    <property type="term" value="C:membrane"/>
    <property type="evidence" value="ECO:0007669"/>
    <property type="project" value="InterPro"/>
</dbReference>
<accession>A0AAE3KKK0</accession>
<dbReference type="EMBL" id="JAMTCK010000027">
    <property type="protein sequence ID" value="MCP2170227.1"/>
    <property type="molecule type" value="Genomic_DNA"/>
</dbReference>
<evidence type="ECO:0000256" key="5">
    <source>
        <dbReference type="ARBA" id="ARBA00023004"/>
    </source>
</evidence>
<feature type="signal peptide" evidence="10">
    <location>
        <begin position="1"/>
        <end position="28"/>
    </location>
</feature>
<comment type="function">
    <text evidence="1">Iron-sulfur subunit of the cytochrome bc1 complex, an essential component of the respiratory electron transport chain required for ATP synthesis. The bc1 complex catalyzes the oxidation of menaquinol and the reduction of cytochrome c in the respiratory chain. The bc1 complex operates through a Q-cycle mechanism that couples electron transfer to generation of the proton gradient that drives ATP synthesis.</text>
</comment>
<evidence type="ECO:0000256" key="2">
    <source>
        <dbReference type="ARBA" id="ARBA00015816"/>
    </source>
</evidence>
<feature type="chain" id="PRO_5041987966" description="Cytochrome bc1 complex Rieske iron-sulfur subunit" evidence="10">
    <location>
        <begin position="29"/>
        <end position="146"/>
    </location>
</feature>
<dbReference type="GO" id="GO:0046872">
    <property type="term" value="F:metal ion binding"/>
    <property type="evidence" value="ECO:0007669"/>
    <property type="project" value="UniProtKB-KW"/>
</dbReference>
<dbReference type="PANTHER" id="PTHR10134">
    <property type="entry name" value="CYTOCHROME B-C1 COMPLEX SUBUNIT RIESKE, MITOCHONDRIAL"/>
    <property type="match status" value="1"/>
</dbReference>
<dbReference type="InterPro" id="IPR005805">
    <property type="entry name" value="Rieske_Fe-S_prot_C"/>
</dbReference>
<keyword evidence="3" id="KW-0001">2Fe-2S</keyword>
<evidence type="ECO:0000256" key="4">
    <source>
        <dbReference type="ARBA" id="ARBA00022723"/>
    </source>
</evidence>
<dbReference type="CDD" id="cd03467">
    <property type="entry name" value="Rieske"/>
    <property type="match status" value="1"/>
</dbReference>
<dbReference type="RefSeq" id="WP_253780243.1">
    <property type="nucleotide sequence ID" value="NZ_JAMTCK010000027.1"/>
</dbReference>
<evidence type="ECO:0000256" key="1">
    <source>
        <dbReference type="ARBA" id="ARBA00002494"/>
    </source>
</evidence>
<dbReference type="InterPro" id="IPR014349">
    <property type="entry name" value="Rieske_Fe-S_prot"/>
</dbReference>
<keyword evidence="10" id="KW-0732">Signal</keyword>
<dbReference type="GO" id="GO:0004497">
    <property type="term" value="F:monooxygenase activity"/>
    <property type="evidence" value="ECO:0007669"/>
    <property type="project" value="UniProtKB-ARBA"/>
</dbReference>
<dbReference type="InterPro" id="IPR017941">
    <property type="entry name" value="Rieske_2Fe-2S"/>
</dbReference>
<evidence type="ECO:0000313" key="13">
    <source>
        <dbReference type="Proteomes" id="UP001206128"/>
    </source>
</evidence>
<proteinExistence type="predicted"/>
<dbReference type="PRINTS" id="PR00162">
    <property type="entry name" value="RIESKE"/>
</dbReference>
<evidence type="ECO:0000256" key="6">
    <source>
        <dbReference type="ARBA" id="ARBA00023014"/>
    </source>
</evidence>
<dbReference type="SUPFAM" id="SSF50022">
    <property type="entry name" value="ISP domain"/>
    <property type="match status" value="1"/>
</dbReference>
<keyword evidence="6" id="KW-0411">Iron-sulfur</keyword>
<gene>
    <name evidence="12" type="ORF">LX83_007118</name>
</gene>
<keyword evidence="7" id="KW-1015">Disulfide bond</keyword>
<evidence type="ECO:0000256" key="8">
    <source>
        <dbReference type="ARBA" id="ARBA00029586"/>
    </source>
</evidence>
<sequence length="146" mass="14426">MDDTTTGPARRSVLCGLAVGLLAPGVLAACGTSPATNTGTTSTGTGKPGDQVAALADVPVGGGLLVNMAGNGRLLVVRPTDNEVRAYNPTCPHLGSTVSPPAGGVITCPTHGSQFDPATGAVRKGPATTGLTEVKVRVDGDRVLLV</sequence>
<dbReference type="GO" id="GO:0051213">
    <property type="term" value="F:dioxygenase activity"/>
    <property type="evidence" value="ECO:0007669"/>
    <property type="project" value="UniProtKB-KW"/>
</dbReference>
<name>A0AAE3KKK0_9PSEU</name>
<dbReference type="Pfam" id="PF00355">
    <property type="entry name" value="Rieske"/>
    <property type="match status" value="1"/>
</dbReference>
<evidence type="ECO:0000256" key="3">
    <source>
        <dbReference type="ARBA" id="ARBA00022714"/>
    </source>
</evidence>
<keyword evidence="12" id="KW-0560">Oxidoreductase</keyword>
<keyword evidence="13" id="KW-1185">Reference proteome</keyword>
<protein>
    <recommendedName>
        <fullName evidence="2">Cytochrome bc1 complex Rieske iron-sulfur subunit</fullName>
    </recommendedName>
    <alternativeName>
        <fullName evidence="8">Cytochrome bc1 reductase complex subunit QcrA</fullName>
    </alternativeName>
</protein>
<dbReference type="Proteomes" id="UP001206128">
    <property type="component" value="Unassembled WGS sequence"/>
</dbReference>
<reference evidence="12" key="1">
    <citation type="submission" date="2022-06" db="EMBL/GenBank/DDBJ databases">
        <title>Genomic Encyclopedia of Archaeal and Bacterial Type Strains, Phase II (KMG-II): from individual species to whole genera.</title>
        <authorList>
            <person name="Goeker M."/>
        </authorList>
    </citation>
    <scope>NUCLEOTIDE SEQUENCE</scope>
    <source>
        <strain evidence="12">DSM 43935</strain>
    </source>
</reference>
<comment type="caution">
    <text evidence="12">The sequence shown here is derived from an EMBL/GenBank/DDBJ whole genome shotgun (WGS) entry which is preliminary data.</text>
</comment>
<keyword evidence="5" id="KW-0408">Iron</keyword>
<dbReference type="GO" id="GO:0051537">
    <property type="term" value="F:2 iron, 2 sulfur cluster binding"/>
    <property type="evidence" value="ECO:0007669"/>
    <property type="project" value="UniProtKB-KW"/>
</dbReference>
<keyword evidence="4" id="KW-0479">Metal-binding</keyword>
<keyword evidence="12" id="KW-0223">Dioxygenase</keyword>
<evidence type="ECO:0000313" key="12">
    <source>
        <dbReference type="EMBL" id="MCP2170227.1"/>
    </source>
</evidence>
<organism evidence="12 13">
    <name type="scientific">Goodfellowiella coeruleoviolacea</name>
    <dbReference type="NCBI Taxonomy" id="334858"/>
    <lineage>
        <taxon>Bacteria</taxon>
        <taxon>Bacillati</taxon>
        <taxon>Actinomycetota</taxon>
        <taxon>Actinomycetes</taxon>
        <taxon>Pseudonocardiales</taxon>
        <taxon>Pseudonocardiaceae</taxon>
        <taxon>Goodfellowiella</taxon>
    </lineage>
</organism>
<dbReference type="Gene3D" id="2.102.10.10">
    <property type="entry name" value="Rieske [2Fe-2S] iron-sulphur domain"/>
    <property type="match status" value="1"/>
</dbReference>
<dbReference type="AlphaFoldDB" id="A0AAE3KKK0"/>
<evidence type="ECO:0000256" key="7">
    <source>
        <dbReference type="ARBA" id="ARBA00023157"/>
    </source>
</evidence>
<dbReference type="PROSITE" id="PS51296">
    <property type="entry name" value="RIESKE"/>
    <property type="match status" value="1"/>
</dbReference>
<comment type="cofactor">
    <cofactor evidence="9">
        <name>[2Fe-2S] cluster</name>
        <dbReference type="ChEBI" id="CHEBI:190135"/>
    </cofactor>
</comment>
<evidence type="ECO:0000256" key="9">
    <source>
        <dbReference type="ARBA" id="ARBA00034078"/>
    </source>
</evidence>
<dbReference type="InterPro" id="IPR036922">
    <property type="entry name" value="Rieske_2Fe-2S_sf"/>
</dbReference>
<dbReference type="GO" id="GO:0016705">
    <property type="term" value="F:oxidoreductase activity, acting on paired donors, with incorporation or reduction of molecular oxygen"/>
    <property type="evidence" value="ECO:0007669"/>
    <property type="project" value="UniProtKB-ARBA"/>
</dbReference>
<evidence type="ECO:0000259" key="11">
    <source>
        <dbReference type="PROSITE" id="PS51296"/>
    </source>
</evidence>
<feature type="domain" description="Rieske" evidence="11">
    <location>
        <begin position="50"/>
        <end position="145"/>
    </location>
</feature>
<evidence type="ECO:0000256" key="10">
    <source>
        <dbReference type="SAM" id="SignalP"/>
    </source>
</evidence>